<proteinExistence type="predicted"/>
<dbReference type="Gene3D" id="3.30.70.1450">
    <property type="entry name" value="Regulator of K+ conductance, C-terminal domain"/>
    <property type="match status" value="1"/>
</dbReference>
<evidence type="ECO:0000313" key="5">
    <source>
        <dbReference type="Proteomes" id="UP000664781"/>
    </source>
</evidence>
<name>A0A939FHJ1_9ACTN</name>
<dbReference type="AlphaFoldDB" id="A0A939FHJ1"/>
<evidence type="ECO:0000259" key="3">
    <source>
        <dbReference type="PROSITE" id="PS51202"/>
    </source>
</evidence>
<dbReference type="GO" id="GO:0008324">
    <property type="term" value="F:monoatomic cation transmembrane transporter activity"/>
    <property type="evidence" value="ECO:0007669"/>
    <property type="project" value="InterPro"/>
</dbReference>
<dbReference type="Gene3D" id="3.40.50.720">
    <property type="entry name" value="NAD(P)-binding Rossmann-like Domain"/>
    <property type="match status" value="1"/>
</dbReference>
<comment type="caution">
    <text evidence="4">The sequence shown here is derived from an EMBL/GenBank/DDBJ whole genome shotgun (WGS) entry which is preliminary data.</text>
</comment>
<gene>
    <name evidence="4" type="ORF">J1792_00575</name>
</gene>
<dbReference type="SUPFAM" id="SSF51735">
    <property type="entry name" value="NAD(P)-binding Rossmann-fold domains"/>
    <property type="match status" value="1"/>
</dbReference>
<dbReference type="PANTHER" id="PTHR43833">
    <property type="entry name" value="POTASSIUM CHANNEL PROTEIN 2-RELATED-RELATED"/>
    <property type="match status" value="1"/>
</dbReference>
<sequence length="240" mass="26339">MHPLRAPLRARRDKRTARRPQPPAGQQVVVIGLGRFGDSLCRELMRRGWDVLGVDHDPVRVQKLSDVITHAVAADCTDPVVLQQLGVHEFTSTVVAIGSDVEASIMTTSNLLEAEVPNVWAKAVSRQHGRILERLGAHHVVLPEHDMGERVAHLVTGRMMDFIQFDDDYALVKTAAPGVVTGMPLGESRVRSKYGVTVVGIKRPGEDFTHATAETVVEHGDIIVVTGRTAAVERFTELDR</sequence>
<evidence type="ECO:0000313" key="4">
    <source>
        <dbReference type="EMBL" id="MBO0651347.1"/>
    </source>
</evidence>
<evidence type="ECO:0000259" key="2">
    <source>
        <dbReference type="PROSITE" id="PS51201"/>
    </source>
</evidence>
<dbReference type="InterPro" id="IPR050721">
    <property type="entry name" value="Trk_Ktr_HKT_K-transport"/>
</dbReference>
<dbReference type="PROSITE" id="PS51201">
    <property type="entry name" value="RCK_N"/>
    <property type="match status" value="1"/>
</dbReference>
<dbReference type="InterPro" id="IPR003148">
    <property type="entry name" value="RCK_N"/>
</dbReference>
<dbReference type="PANTHER" id="PTHR43833:SF7">
    <property type="entry name" value="KTR SYSTEM POTASSIUM UPTAKE PROTEIN C"/>
    <property type="match status" value="1"/>
</dbReference>
<feature type="domain" description="RCK N-terminal" evidence="2">
    <location>
        <begin position="25"/>
        <end position="142"/>
    </location>
</feature>
<dbReference type="GO" id="GO:0006813">
    <property type="term" value="P:potassium ion transport"/>
    <property type="evidence" value="ECO:0007669"/>
    <property type="project" value="InterPro"/>
</dbReference>
<dbReference type="SUPFAM" id="SSF116726">
    <property type="entry name" value="TrkA C-terminal domain-like"/>
    <property type="match status" value="1"/>
</dbReference>
<reference evidence="4" key="1">
    <citation type="submission" date="2021-03" db="EMBL/GenBank/DDBJ databases">
        <title>Streptomyces strains.</title>
        <authorList>
            <person name="Lund M.B."/>
            <person name="Toerring T."/>
        </authorList>
    </citation>
    <scope>NUCLEOTIDE SEQUENCE</scope>
    <source>
        <strain evidence="4">JCM 4242</strain>
    </source>
</reference>
<dbReference type="Proteomes" id="UP000664781">
    <property type="component" value="Unassembled WGS sequence"/>
</dbReference>
<dbReference type="EMBL" id="JAFMOF010000001">
    <property type="protein sequence ID" value="MBO0651347.1"/>
    <property type="molecule type" value="Genomic_DNA"/>
</dbReference>
<feature type="compositionally biased region" description="Basic residues" evidence="1">
    <location>
        <begin position="8"/>
        <end position="18"/>
    </location>
</feature>
<feature type="region of interest" description="Disordered" evidence="1">
    <location>
        <begin position="1"/>
        <end position="24"/>
    </location>
</feature>
<protein>
    <submittedName>
        <fullName evidence="4">TrkA family potassium uptake protein</fullName>
    </submittedName>
</protein>
<feature type="domain" description="RCK C-terminal" evidence="3">
    <location>
        <begin position="157"/>
        <end position="240"/>
    </location>
</feature>
<evidence type="ECO:0000256" key="1">
    <source>
        <dbReference type="SAM" id="MobiDB-lite"/>
    </source>
</evidence>
<keyword evidence="5" id="KW-1185">Reference proteome</keyword>
<dbReference type="InterPro" id="IPR006037">
    <property type="entry name" value="RCK_C"/>
</dbReference>
<dbReference type="InterPro" id="IPR036291">
    <property type="entry name" value="NAD(P)-bd_dom_sf"/>
</dbReference>
<accession>A0A939FHJ1</accession>
<dbReference type="Pfam" id="PF02080">
    <property type="entry name" value="TrkA_C"/>
    <property type="match status" value="1"/>
</dbReference>
<dbReference type="Pfam" id="PF02254">
    <property type="entry name" value="TrkA_N"/>
    <property type="match status" value="1"/>
</dbReference>
<dbReference type="InterPro" id="IPR036721">
    <property type="entry name" value="RCK_C_sf"/>
</dbReference>
<dbReference type="PROSITE" id="PS51202">
    <property type="entry name" value="RCK_C"/>
    <property type="match status" value="1"/>
</dbReference>
<organism evidence="4 5">
    <name type="scientific">Streptomyces triculaminicus</name>
    <dbReference type="NCBI Taxonomy" id="2816232"/>
    <lineage>
        <taxon>Bacteria</taxon>
        <taxon>Bacillati</taxon>
        <taxon>Actinomycetota</taxon>
        <taxon>Actinomycetes</taxon>
        <taxon>Kitasatosporales</taxon>
        <taxon>Streptomycetaceae</taxon>
        <taxon>Streptomyces</taxon>
    </lineage>
</organism>